<accession>A0A401GPX6</accession>
<dbReference type="Proteomes" id="UP000287166">
    <property type="component" value="Unassembled WGS sequence"/>
</dbReference>
<feature type="compositionally biased region" description="Polar residues" evidence="1">
    <location>
        <begin position="149"/>
        <end position="160"/>
    </location>
</feature>
<gene>
    <name evidence="2" type="ORF">SCP_0602460</name>
</gene>
<dbReference type="AlphaFoldDB" id="A0A401GPX6"/>
<evidence type="ECO:0000313" key="3">
    <source>
        <dbReference type="Proteomes" id="UP000287166"/>
    </source>
</evidence>
<dbReference type="GeneID" id="38781185"/>
<dbReference type="EMBL" id="BFAD01000006">
    <property type="protein sequence ID" value="GBE84268.1"/>
    <property type="molecule type" value="Genomic_DNA"/>
</dbReference>
<dbReference type="OrthoDB" id="3267993at2759"/>
<protein>
    <submittedName>
        <fullName evidence="2">Uncharacterized protein</fullName>
    </submittedName>
</protein>
<dbReference type="RefSeq" id="XP_027615181.1">
    <property type="nucleotide sequence ID" value="XM_027759380.1"/>
</dbReference>
<feature type="compositionally biased region" description="Low complexity" evidence="1">
    <location>
        <begin position="130"/>
        <end position="140"/>
    </location>
</feature>
<evidence type="ECO:0000313" key="2">
    <source>
        <dbReference type="EMBL" id="GBE84268.1"/>
    </source>
</evidence>
<dbReference type="InParanoid" id="A0A401GPX6"/>
<name>A0A401GPX6_9APHY</name>
<organism evidence="2 3">
    <name type="scientific">Sparassis crispa</name>
    <dbReference type="NCBI Taxonomy" id="139825"/>
    <lineage>
        <taxon>Eukaryota</taxon>
        <taxon>Fungi</taxon>
        <taxon>Dikarya</taxon>
        <taxon>Basidiomycota</taxon>
        <taxon>Agaricomycotina</taxon>
        <taxon>Agaricomycetes</taxon>
        <taxon>Polyporales</taxon>
        <taxon>Sparassidaceae</taxon>
        <taxon>Sparassis</taxon>
    </lineage>
</organism>
<feature type="region of interest" description="Disordered" evidence="1">
    <location>
        <begin position="105"/>
        <end position="173"/>
    </location>
</feature>
<evidence type="ECO:0000256" key="1">
    <source>
        <dbReference type="SAM" id="MobiDB-lite"/>
    </source>
</evidence>
<sequence length="173" mass="18208">MKTGIVAREGLSLGPFLYKAHPLHLFSFRRRTVASQPTARSTDVLQTALPLPISSINFFSSMSSTHKSSAASSTSSSGSTTPEQLIALPSLSCSLSSLPQAKSVDSVSLHPSMSAQRAAESEAKLRKALSKSAASHSSGLPPTYVPASVPQQYSPGNNSPPLMMRKPTKKIAV</sequence>
<feature type="compositionally biased region" description="Polar residues" evidence="1">
    <location>
        <begin position="105"/>
        <end position="115"/>
    </location>
</feature>
<comment type="caution">
    <text evidence="2">The sequence shown here is derived from an EMBL/GenBank/DDBJ whole genome shotgun (WGS) entry which is preliminary data.</text>
</comment>
<keyword evidence="3" id="KW-1185">Reference proteome</keyword>
<reference evidence="2 3" key="1">
    <citation type="journal article" date="2018" name="Sci. Rep.">
        <title>Genome sequence of the cauliflower mushroom Sparassis crispa (Hanabiratake) and its association with beneficial usage.</title>
        <authorList>
            <person name="Kiyama R."/>
            <person name="Furutani Y."/>
            <person name="Kawaguchi K."/>
            <person name="Nakanishi T."/>
        </authorList>
    </citation>
    <scope>NUCLEOTIDE SEQUENCE [LARGE SCALE GENOMIC DNA]</scope>
</reference>
<proteinExistence type="predicted"/>